<evidence type="ECO:0000313" key="4">
    <source>
        <dbReference type="Proteomes" id="UP001305414"/>
    </source>
</evidence>
<feature type="coiled-coil region" evidence="1">
    <location>
        <begin position="142"/>
        <end position="234"/>
    </location>
</feature>
<reference evidence="3 4" key="1">
    <citation type="submission" date="2023-10" db="EMBL/GenBank/DDBJ databases">
        <title>Draft genome sequence of Xylaria bambusicola isolate GMP-LS, the root and basal stem rot pathogen of sugarcane in Indonesia.</title>
        <authorList>
            <person name="Selvaraj P."/>
            <person name="Muralishankar V."/>
            <person name="Muruganantham S."/>
            <person name="Sp S."/>
            <person name="Haryani S."/>
            <person name="Lau K.J.X."/>
            <person name="Naqvi N.I."/>
        </authorList>
    </citation>
    <scope>NUCLEOTIDE SEQUENCE [LARGE SCALE GENOMIC DNA]</scope>
    <source>
        <strain evidence="3">GMP-LS</strain>
    </source>
</reference>
<gene>
    <name evidence="3" type="ORF">RRF57_001086</name>
</gene>
<proteinExistence type="predicted"/>
<keyword evidence="4" id="KW-1185">Reference proteome</keyword>
<name>A0AAN7YUP5_9PEZI</name>
<feature type="region of interest" description="Disordered" evidence="2">
    <location>
        <begin position="51"/>
        <end position="72"/>
    </location>
</feature>
<sequence>MVQPVIRDEVSGSRIPSLQAKSENKGRQVSIENASIDEIHQIDLNIGQSALHGQQQTLHEQERARNEAEHESKVLELQGGLKDAQAKTQDLFAKQEKQRFQLNKAIVNSPSKQWTTLALHDNIRDYLERYDQHLRDTASYHLQKLQRELEGNLSRLDEETRRQGEFEQNLLQEYKNTTTWYQHEVQSLQGQKSEKEASIEQLRAEFLNDRQRLYDEHRNELNTKATEYARLTEKQHRKQERLANWYNRRMDEKAEKWRTRLVSVQLENAHLINERN</sequence>
<dbReference type="EMBL" id="JAWHQM010000002">
    <property type="protein sequence ID" value="KAK5625370.1"/>
    <property type="molecule type" value="Genomic_DNA"/>
</dbReference>
<dbReference type="AlphaFoldDB" id="A0AAN7YUP5"/>
<organism evidence="3 4">
    <name type="scientific">Xylaria bambusicola</name>
    <dbReference type="NCBI Taxonomy" id="326684"/>
    <lineage>
        <taxon>Eukaryota</taxon>
        <taxon>Fungi</taxon>
        <taxon>Dikarya</taxon>
        <taxon>Ascomycota</taxon>
        <taxon>Pezizomycotina</taxon>
        <taxon>Sordariomycetes</taxon>
        <taxon>Xylariomycetidae</taxon>
        <taxon>Xylariales</taxon>
        <taxon>Xylariaceae</taxon>
        <taxon>Xylaria</taxon>
    </lineage>
</organism>
<protein>
    <submittedName>
        <fullName evidence="3">Uncharacterized protein</fullName>
    </submittedName>
</protein>
<dbReference type="Proteomes" id="UP001305414">
    <property type="component" value="Unassembled WGS sequence"/>
</dbReference>
<feature type="compositionally biased region" description="Basic and acidic residues" evidence="2">
    <location>
        <begin position="59"/>
        <end position="72"/>
    </location>
</feature>
<evidence type="ECO:0000313" key="3">
    <source>
        <dbReference type="EMBL" id="KAK5625370.1"/>
    </source>
</evidence>
<evidence type="ECO:0000256" key="2">
    <source>
        <dbReference type="SAM" id="MobiDB-lite"/>
    </source>
</evidence>
<evidence type="ECO:0000256" key="1">
    <source>
        <dbReference type="SAM" id="Coils"/>
    </source>
</evidence>
<comment type="caution">
    <text evidence="3">The sequence shown here is derived from an EMBL/GenBank/DDBJ whole genome shotgun (WGS) entry which is preliminary data.</text>
</comment>
<keyword evidence="1" id="KW-0175">Coiled coil</keyword>
<accession>A0AAN7YUP5</accession>